<protein>
    <recommendedName>
        <fullName evidence="2">VQ domain-containing protein</fullName>
    </recommendedName>
</protein>
<dbReference type="OrthoDB" id="695631at2759"/>
<gene>
    <name evidence="3" type="ORF">ZIOFF_053862</name>
</gene>
<feature type="region of interest" description="Disordered" evidence="1">
    <location>
        <begin position="90"/>
        <end position="110"/>
    </location>
</feature>
<evidence type="ECO:0000256" key="1">
    <source>
        <dbReference type="SAM" id="MobiDB-lite"/>
    </source>
</evidence>
<dbReference type="InterPro" id="IPR008889">
    <property type="entry name" value="VQ"/>
</dbReference>
<dbReference type="InterPro" id="IPR039607">
    <property type="entry name" value="VQ_8/17/18/20/21/25"/>
</dbReference>
<organism evidence="3 4">
    <name type="scientific">Zingiber officinale</name>
    <name type="common">Ginger</name>
    <name type="synonym">Amomum zingiber</name>
    <dbReference type="NCBI Taxonomy" id="94328"/>
    <lineage>
        <taxon>Eukaryota</taxon>
        <taxon>Viridiplantae</taxon>
        <taxon>Streptophyta</taxon>
        <taxon>Embryophyta</taxon>
        <taxon>Tracheophyta</taxon>
        <taxon>Spermatophyta</taxon>
        <taxon>Magnoliopsida</taxon>
        <taxon>Liliopsida</taxon>
        <taxon>Zingiberales</taxon>
        <taxon>Zingiberaceae</taxon>
        <taxon>Zingiber</taxon>
    </lineage>
</organism>
<dbReference type="AlphaFoldDB" id="A0A8J5FE46"/>
<feature type="region of interest" description="Disordered" evidence="1">
    <location>
        <begin position="1"/>
        <end position="53"/>
    </location>
</feature>
<feature type="compositionally biased region" description="Gly residues" evidence="1">
    <location>
        <begin position="1"/>
        <end position="10"/>
    </location>
</feature>
<proteinExistence type="predicted"/>
<evidence type="ECO:0000313" key="3">
    <source>
        <dbReference type="EMBL" id="KAG6485325.1"/>
    </source>
</evidence>
<feature type="domain" description="VQ" evidence="2">
    <location>
        <begin position="60"/>
        <end position="80"/>
    </location>
</feature>
<keyword evidence="4" id="KW-1185">Reference proteome</keyword>
<accession>A0A8J5FE46</accession>
<comment type="caution">
    <text evidence="3">The sequence shown here is derived from an EMBL/GenBank/DDBJ whole genome shotgun (WGS) entry which is preliminary data.</text>
</comment>
<dbReference type="PANTHER" id="PTHR33143">
    <property type="entry name" value="F16F4.1 PROTEIN-RELATED"/>
    <property type="match status" value="1"/>
</dbReference>
<dbReference type="Proteomes" id="UP000734854">
    <property type="component" value="Unassembled WGS sequence"/>
</dbReference>
<dbReference type="Pfam" id="PF05678">
    <property type="entry name" value="VQ"/>
    <property type="match status" value="1"/>
</dbReference>
<reference evidence="3 4" key="1">
    <citation type="submission" date="2020-08" db="EMBL/GenBank/DDBJ databases">
        <title>Plant Genome Project.</title>
        <authorList>
            <person name="Zhang R.-G."/>
        </authorList>
    </citation>
    <scope>NUCLEOTIDE SEQUENCE [LARGE SCALE GENOMIC DNA]</scope>
    <source>
        <tissue evidence="3">Rhizome</tissue>
    </source>
</reference>
<dbReference type="EMBL" id="JACMSC010000015">
    <property type="protein sequence ID" value="KAG6485325.1"/>
    <property type="molecule type" value="Genomic_DNA"/>
</dbReference>
<dbReference type="GO" id="GO:0005634">
    <property type="term" value="C:nucleus"/>
    <property type="evidence" value="ECO:0007669"/>
    <property type="project" value="TreeGrafter"/>
</dbReference>
<name>A0A8J5FE46_ZINOF</name>
<sequence length="236" mass="24736">MDNSGAGAGAGQQFARPRELHGPRPAPLTVRKESRKIRKPPAAPPPPQQQHRQPVIIYAVSPKVIHTTPADFMAVVQSLTSVHAAAAAPSSSSSLAGGATAGNPHGNWGSAQFSPAARLAAFEKTATSSPSASASARILNREVVDDVVVEIIRSPEERRLGGGGILSPGPASLPWISPVMFTPTALFTPPPHLPPLPPSIQLVASPDANNLFFSNTGMMVPSPAAYWDLFNHYTNN</sequence>
<evidence type="ECO:0000259" key="2">
    <source>
        <dbReference type="Pfam" id="PF05678"/>
    </source>
</evidence>
<dbReference type="PANTHER" id="PTHR33143:SF6">
    <property type="entry name" value="OS08G0102900 PROTEIN"/>
    <property type="match status" value="1"/>
</dbReference>
<evidence type="ECO:0000313" key="4">
    <source>
        <dbReference type="Proteomes" id="UP000734854"/>
    </source>
</evidence>